<evidence type="ECO:0000256" key="2">
    <source>
        <dbReference type="ARBA" id="ARBA00023180"/>
    </source>
</evidence>
<keyword evidence="1" id="KW-0808">Transferase</keyword>
<protein>
    <submittedName>
        <fullName evidence="4">Sulfotransferase</fullName>
    </submittedName>
</protein>
<evidence type="ECO:0000259" key="3">
    <source>
        <dbReference type="Pfam" id="PF00685"/>
    </source>
</evidence>
<gene>
    <name evidence="4" type="ORF">L0C25_10390</name>
</gene>
<accession>A0AA46YNH0</accession>
<dbReference type="InterPro" id="IPR000863">
    <property type="entry name" value="Sulfotransferase_dom"/>
</dbReference>
<keyword evidence="5" id="KW-1185">Reference proteome</keyword>
<evidence type="ECO:0000313" key="5">
    <source>
        <dbReference type="Proteomes" id="UP001164390"/>
    </source>
</evidence>
<dbReference type="Proteomes" id="UP001164390">
    <property type="component" value="Chromosome"/>
</dbReference>
<dbReference type="Gene3D" id="3.40.50.300">
    <property type="entry name" value="P-loop containing nucleotide triphosphate hydrolases"/>
    <property type="match status" value="1"/>
</dbReference>
<dbReference type="RefSeq" id="WP_271636426.1">
    <property type="nucleotide sequence ID" value="NZ_CP094970.1"/>
</dbReference>
<evidence type="ECO:0000313" key="4">
    <source>
        <dbReference type="EMBL" id="UYM07451.1"/>
    </source>
</evidence>
<dbReference type="KEGG" id="sgrg:L0C25_10390"/>
<dbReference type="InterPro" id="IPR027417">
    <property type="entry name" value="P-loop_NTPase"/>
</dbReference>
<dbReference type="Pfam" id="PF00685">
    <property type="entry name" value="Sulfotransfer_1"/>
    <property type="match status" value="1"/>
</dbReference>
<dbReference type="GO" id="GO:0008146">
    <property type="term" value="F:sulfotransferase activity"/>
    <property type="evidence" value="ECO:0007669"/>
    <property type="project" value="InterPro"/>
</dbReference>
<reference evidence="4" key="1">
    <citation type="submission" date="2022-01" db="EMBL/GenBank/DDBJ databases">
        <title>Nocardioidaceae gen. sp. A5X3R13.</title>
        <authorList>
            <person name="Lopez Marin M.A."/>
            <person name="Uhlik O."/>
        </authorList>
    </citation>
    <scope>NUCLEOTIDE SEQUENCE</scope>
    <source>
        <strain evidence="4">A5X3R13</strain>
    </source>
</reference>
<proteinExistence type="predicted"/>
<evidence type="ECO:0000256" key="1">
    <source>
        <dbReference type="ARBA" id="ARBA00022679"/>
    </source>
</evidence>
<dbReference type="PANTHER" id="PTHR10605:SF56">
    <property type="entry name" value="BIFUNCTIONAL HEPARAN SULFATE N-DEACETYLASE_N-SULFOTRANSFERASE"/>
    <property type="match status" value="1"/>
</dbReference>
<feature type="domain" description="Sulfotransferase" evidence="3">
    <location>
        <begin position="10"/>
        <end position="171"/>
    </location>
</feature>
<dbReference type="AlphaFoldDB" id="A0AA46YNH0"/>
<dbReference type="SUPFAM" id="SSF52540">
    <property type="entry name" value="P-loop containing nucleoside triphosphate hydrolases"/>
    <property type="match status" value="1"/>
</dbReference>
<keyword evidence="2" id="KW-0325">Glycoprotein</keyword>
<dbReference type="InterPro" id="IPR037359">
    <property type="entry name" value="NST/OST"/>
</dbReference>
<sequence>MHRGPAWLGIGAQRSGTTWLTDLLVQHPDVGVGTNGKKEQQALQRIARGRLDEGDYLAQFPDDGLRRGDFTPRYLNNASVPAVASRLLPDGAPIVVILRDPVERLASGLRRRVKYPRHAWPYEAALAYGQWCGMYAPQLDLWAGVVGAERIRVYTYEAVRHDPAPACADIWGAVGLPPAPLTEVSAPSSSSAGEFVWEWPDGLQAAVTALYRPQLDELAERWGVRTDLWPNFAETS</sequence>
<name>A0AA46YNH0_9ACTN</name>
<organism evidence="4 5">
    <name type="scientific">Solicola gregarius</name>
    <dbReference type="NCBI Taxonomy" id="2908642"/>
    <lineage>
        <taxon>Bacteria</taxon>
        <taxon>Bacillati</taxon>
        <taxon>Actinomycetota</taxon>
        <taxon>Actinomycetes</taxon>
        <taxon>Propionibacteriales</taxon>
        <taxon>Nocardioidaceae</taxon>
        <taxon>Solicola</taxon>
    </lineage>
</organism>
<dbReference type="PANTHER" id="PTHR10605">
    <property type="entry name" value="HEPARAN SULFATE SULFOTRANSFERASE"/>
    <property type="match status" value="1"/>
</dbReference>
<dbReference type="EMBL" id="CP094970">
    <property type="protein sequence ID" value="UYM07451.1"/>
    <property type="molecule type" value="Genomic_DNA"/>
</dbReference>